<evidence type="ECO:0000259" key="1">
    <source>
        <dbReference type="Pfam" id="PF06844"/>
    </source>
</evidence>
<dbReference type="InterPro" id="IPR036810">
    <property type="entry name" value="SMc04008-like_sf"/>
</dbReference>
<evidence type="ECO:0000313" key="2">
    <source>
        <dbReference type="EMBL" id="GLQ27933.1"/>
    </source>
</evidence>
<proteinExistence type="predicted"/>
<protein>
    <recommendedName>
        <fullName evidence="1">SMc04008-like domain-containing protein</fullName>
    </recommendedName>
</protein>
<dbReference type="InterPro" id="IPR023163">
    <property type="entry name" value="SMc04008-like_domain"/>
</dbReference>
<dbReference type="Proteomes" id="UP001161388">
    <property type="component" value="Unassembled WGS sequence"/>
</dbReference>
<dbReference type="EMBL" id="BSNL01000001">
    <property type="protein sequence ID" value="GLQ27933.1"/>
    <property type="molecule type" value="Genomic_DNA"/>
</dbReference>
<organism evidence="2 3">
    <name type="scientific">Sulfitobacter pacificus</name>
    <dbReference type="NCBI Taxonomy" id="1499314"/>
    <lineage>
        <taxon>Bacteria</taxon>
        <taxon>Pseudomonadati</taxon>
        <taxon>Pseudomonadota</taxon>
        <taxon>Alphaproteobacteria</taxon>
        <taxon>Rhodobacterales</taxon>
        <taxon>Roseobacteraceae</taxon>
        <taxon>Sulfitobacter</taxon>
    </lineage>
</organism>
<keyword evidence="3" id="KW-1185">Reference proteome</keyword>
<comment type="caution">
    <text evidence="2">The sequence shown here is derived from an EMBL/GenBank/DDBJ whole genome shotgun (WGS) entry which is preliminary data.</text>
</comment>
<sequence length="131" mass="15047">MIVPQKLDTKAAAAQQYSKQETTMSSTQAPTQQEIELQAAAFRRLQQHLMQDRTDVQNIDMMNLAGFCRNCLSRWYQEAAAERGIDIGKTEARELFYGMTMDEWKANYQTEAKPEQQEAFKVTFAQNVEKG</sequence>
<reference evidence="2" key="1">
    <citation type="journal article" date="2014" name="Int. J. Syst. Evol. Microbiol.">
        <title>Complete genome of a new Firmicutes species belonging to the dominant human colonic microbiota ('Ruminococcus bicirculans') reveals two chromosomes and a selective capacity to utilize plant glucans.</title>
        <authorList>
            <consortium name="NISC Comparative Sequencing Program"/>
            <person name="Wegmann U."/>
            <person name="Louis P."/>
            <person name="Goesmann A."/>
            <person name="Henrissat B."/>
            <person name="Duncan S.H."/>
            <person name="Flint H.J."/>
        </authorList>
    </citation>
    <scope>NUCLEOTIDE SEQUENCE</scope>
    <source>
        <strain evidence="2">NBRC 109915</strain>
    </source>
</reference>
<dbReference type="Pfam" id="PF06844">
    <property type="entry name" value="DUF1244"/>
    <property type="match status" value="1"/>
</dbReference>
<dbReference type="SUPFAM" id="SSF158757">
    <property type="entry name" value="SMc04008-like"/>
    <property type="match status" value="1"/>
</dbReference>
<gene>
    <name evidence="2" type="ORF">GCM10007927_27360</name>
</gene>
<feature type="domain" description="SMc04008-like" evidence="1">
    <location>
        <begin position="56"/>
        <end position="121"/>
    </location>
</feature>
<accession>A0ABQ5VLC5</accession>
<dbReference type="Gene3D" id="1.10.3340.10">
    <property type="entry name" value="SMc04008-like"/>
    <property type="match status" value="1"/>
</dbReference>
<reference evidence="2" key="2">
    <citation type="submission" date="2023-01" db="EMBL/GenBank/DDBJ databases">
        <title>Draft genome sequence of Sulfitobacter pacificus strain NBRC 109915.</title>
        <authorList>
            <person name="Sun Q."/>
            <person name="Mori K."/>
        </authorList>
    </citation>
    <scope>NUCLEOTIDE SEQUENCE</scope>
    <source>
        <strain evidence="2">NBRC 109915</strain>
    </source>
</reference>
<evidence type="ECO:0000313" key="3">
    <source>
        <dbReference type="Proteomes" id="UP001161388"/>
    </source>
</evidence>
<name>A0ABQ5VLC5_9RHOB</name>